<dbReference type="SMART" id="SM00448">
    <property type="entry name" value="REC"/>
    <property type="match status" value="1"/>
</dbReference>
<dbReference type="InterPro" id="IPR001789">
    <property type="entry name" value="Sig_transdc_resp-reg_receiver"/>
</dbReference>
<accession>A0ABV7L9Y8</accession>
<comment type="caution">
    <text evidence="4">The sequence shown here is derived from an EMBL/GenBank/DDBJ whole genome shotgun (WGS) entry which is preliminary data.</text>
</comment>
<name>A0ABV7L9Y8_9PROT</name>
<reference evidence="5" key="1">
    <citation type="journal article" date="2019" name="Int. J. Syst. Evol. Microbiol.">
        <title>The Global Catalogue of Microorganisms (GCM) 10K type strain sequencing project: providing services to taxonomists for standard genome sequencing and annotation.</title>
        <authorList>
            <consortium name="The Broad Institute Genomics Platform"/>
            <consortium name="The Broad Institute Genome Sequencing Center for Infectious Disease"/>
            <person name="Wu L."/>
            <person name="Ma J."/>
        </authorList>
    </citation>
    <scope>NUCLEOTIDE SEQUENCE [LARGE SCALE GENOMIC DNA]</scope>
    <source>
        <strain evidence="5">KCTC 42964</strain>
    </source>
</reference>
<dbReference type="Gene3D" id="3.40.50.2300">
    <property type="match status" value="1"/>
</dbReference>
<dbReference type="Proteomes" id="UP001595528">
    <property type="component" value="Unassembled WGS sequence"/>
</dbReference>
<dbReference type="InterPro" id="IPR011006">
    <property type="entry name" value="CheY-like_superfamily"/>
</dbReference>
<dbReference type="RefSeq" id="WP_379906909.1">
    <property type="nucleotide sequence ID" value="NZ_JBHRTR010000054.1"/>
</dbReference>
<keyword evidence="1 2" id="KW-0597">Phosphoprotein</keyword>
<dbReference type="PANTHER" id="PTHR44591:SF3">
    <property type="entry name" value="RESPONSE REGULATORY DOMAIN-CONTAINING PROTEIN"/>
    <property type="match status" value="1"/>
</dbReference>
<protein>
    <submittedName>
        <fullName evidence="4">Response regulator transcription factor</fullName>
    </submittedName>
</protein>
<evidence type="ECO:0000256" key="1">
    <source>
        <dbReference type="ARBA" id="ARBA00022553"/>
    </source>
</evidence>
<dbReference type="PROSITE" id="PS50110">
    <property type="entry name" value="RESPONSE_REGULATORY"/>
    <property type="match status" value="1"/>
</dbReference>
<gene>
    <name evidence="4" type="ORF">ACFOGJ_29560</name>
</gene>
<feature type="domain" description="Response regulatory" evidence="3">
    <location>
        <begin position="4"/>
        <end position="120"/>
    </location>
</feature>
<feature type="modified residue" description="4-aspartylphosphate" evidence="2">
    <location>
        <position position="53"/>
    </location>
</feature>
<organism evidence="4 5">
    <name type="scientific">Marinibaculum pumilum</name>
    <dbReference type="NCBI Taxonomy" id="1766165"/>
    <lineage>
        <taxon>Bacteria</taxon>
        <taxon>Pseudomonadati</taxon>
        <taxon>Pseudomonadota</taxon>
        <taxon>Alphaproteobacteria</taxon>
        <taxon>Rhodospirillales</taxon>
        <taxon>Rhodospirillaceae</taxon>
        <taxon>Marinibaculum</taxon>
    </lineage>
</organism>
<dbReference type="Pfam" id="PF00072">
    <property type="entry name" value="Response_reg"/>
    <property type="match status" value="1"/>
</dbReference>
<dbReference type="SUPFAM" id="SSF52172">
    <property type="entry name" value="CheY-like"/>
    <property type="match status" value="1"/>
</dbReference>
<keyword evidence="5" id="KW-1185">Reference proteome</keyword>
<proteinExistence type="predicted"/>
<dbReference type="EMBL" id="JBHRTR010000054">
    <property type="protein sequence ID" value="MFC3231432.1"/>
    <property type="molecule type" value="Genomic_DNA"/>
</dbReference>
<dbReference type="PANTHER" id="PTHR44591">
    <property type="entry name" value="STRESS RESPONSE REGULATOR PROTEIN 1"/>
    <property type="match status" value="1"/>
</dbReference>
<evidence type="ECO:0000313" key="4">
    <source>
        <dbReference type="EMBL" id="MFC3231432.1"/>
    </source>
</evidence>
<sequence>MTARVLIAEDEPNIVESLSFLLKREGLDVTAVLDGEETLRALQADAPDVVILDVMLPSMDGFSILKQIRADPRLKALRVIVLTAKGQAQDRRTAEEIGADAFITKPFSNRDVVERVRRLAGL</sequence>
<evidence type="ECO:0000313" key="5">
    <source>
        <dbReference type="Proteomes" id="UP001595528"/>
    </source>
</evidence>
<evidence type="ECO:0000259" key="3">
    <source>
        <dbReference type="PROSITE" id="PS50110"/>
    </source>
</evidence>
<dbReference type="InterPro" id="IPR050595">
    <property type="entry name" value="Bact_response_regulator"/>
</dbReference>
<evidence type="ECO:0000256" key="2">
    <source>
        <dbReference type="PROSITE-ProRule" id="PRU00169"/>
    </source>
</evidence>